<dbReference type="InterPro" id="IPR008949">
    <property type="entry name" value="Isoprenoid_synthase_dom_sf"/>
</dbReference>
<evidence type="ECO:0000313" key="8">
    <source>
        <dbReference type="Proteomes" id="UP000823641"/>
    </source>
</evidence>
<keyword evidence="4" id="KW-0479">Metal-binding</keyword>
<comment type="caution">
    <text evidence="7">The sequence shown here is derived from an EMBL/GenBank/DDBJ whole genome shotgun (WGS) entry which is preliminary data.</text>
</comment>
<dbReference type="Gene3D" id="1.10.600.10">
    <property type="entry name" value="Farnesyl Diphosphate Synthase"/>
    <property type="match status" value="1"/>
</dbReference>
<keyword evidence="5" id="KW-0460">Magnesium</keyword>
<dbReference type="PANTHER" id="PTHR12001">
    <property type="entry name" value="GERANYLGERANYL PYROPHOSPHATE SYNTHASE"/>
    <property type="match status" value="1"/>
</dbReference>
<dbReference type="CDD" id="cd00685">
    <property type="entry name" value="Trans_IPPS_HT"/>
    <property type="match status" value="1"/>
</dbReference>
<dbReference type="SFLD" id="SFLDG01017">
    <property type="entry name" value="Polyprenyl_Transferase_Like"/>
    <property type="match status" value="1"/>
</dbReference>
<reference evidence="7" key="2">
    <citation type="journal article" date="2021" name="PeerJ">
        <title>Extensive microbial diversity within the chicken gut microbiome revealed by metagenomics and culture.</title>
        <authorList>
            <person name="Gilroy R."/>
            <person name="Ravi A."/>
            <person name="Getino M."/>
            <person name="Pursley I."/>
            <person name="Horton D.L."/>
            <person name="Alikhan N.F."/>
            <person name="Baker D."/>
            <person name="Gharbi K."/>
            <person name="Hall N."/>
            <person name="Watson M."/>
            <person name="Adriaenssens E.M."/>
            <person name="Foster-Nyarko E."/>
            <person name="Jarju S."/>
            <person name="Secka A."/>
            <person name="Antonio M."/>
            <person name="Oren A."/>
            <person name="Chaudhuri R.R."/>
            <person name="La Ragione R."/>
            <person name="Hildebrand F."/>
            <person name="Pallen M.J."/>
        </authorList>
    </citation>
    <scope>NUCLEOTIDE SEQUENCE</scope>
    <source>
        <strain evidence="7">G3-3990</strain>
    </source>
</reference>
<dbReference type="InterPro" id="IPR000092">
    <property type="entry name" value="Polyprenyl_synt"/>
</dbReference>
<dbReference type="InterPro" id="IPR033749">
    <property type="entry name" value="Polyprenyl_synt_CS"/>
</dbReference>
<dbReference type="PANTHER" id="PTHR12001:SF85">
    <property type="entry name" value="SHORT CHAIN ISOPRENYL DIPHOSPHATE SYNTHASE"/>
    <property type="match status" value="1"/>
</dbReference>
<dbReference type="SFLD" id="SFLDS00005">
    <property type="entry name" value="Isoprenoid_Synthase_Type_I"/>
    <property type="match status" value="1"/>
</dbReference>
<evidence type="ECO:0000256" key="3">
    <source>
        <dbReference type="ARBA" id="ARBA00022679"/>
    </source>
</evidence>
<dbReference type="AlphaFoldDB" id="A0A9D9N4M7"/>
<evidence type="ECO:0000256" key="5">
    <source>
        <dbReference type="ARBA" id="ARBA00022842"/>
    </source>
</evidence>
<sequence length="322" mass="36405">METITQIQQHIQKSLADLNWNKQPLGLYQPIGYTLEAGGKRIRPALLLIAYSMYNSNWQSATDAALALEVFHNFTLLHDDLMDNADQRRGRPSVHIKWDPNTAVLSGDQMMIEAYKLLQNLPAEQLKVCLTLFNQMATEICEGQQYDVDFEERNDVTVENYMEMIRLKTAVLLATALKMGALLAGAPEEDAEALYQFGTNIGLAFQLKDDYLDVYGDPVTFGKPIGGDIACNKKTFMLITAFHKADVKTRIELQQWLACTNKDKKIKAVTEIYNQQGIDRICEEEIQKYTQKAIANLDFISKKGVNTEALRSLAEKLTARNK</sequence>
<dbReference type="PROSITE" id="PS00444">
    <property type="entry name" value="POLYPRENYL_SYNTHASE_2"/>
    <property type="match status" value="1"/>
</dbReference>
<reference evidence="7" key="1">
    <citation type="submission" date="2020-10" db="EMBL/GenBank/DDBJ databases">
        <authorList>
            <person name="Gilroy R."/>
        </authorList>
    </citation>
    <scope>NUCLEOTIDE SEQUENCE</scope>
    <source>
        <strain evidence="7">G3-3990</strain>
    </source>
</reference>
<evidence type="ECO:0000256" key="4">
    <source>
        <dbReference type="ARBA" id="ARBA00022723"/>
    </source>
</evidence>
<dbReference type="PROSITE" id="PS00723">
    <property type="entry name" value="POLYPRENYL_SYNTHASE_1"/>
    <property type="match status" value="1"/>
</dbReference>
<comment type="cofactor">
    <cofactor evidence="1">
        <name>Mg(2+)</name>
        <dbReference type="ChEBI" id="CHEBI:18420"/>
    </cofactor>
</comment>
<gene>
    <name evidence="7" type="ORF">IAA73_06825</name>
</gene>
<dbReference type="EMBL" id="JADIMG010000067">
    <property type="protein sequence ID" value="MBO8460025.1"/>
    <property type="molecule type" value="Genomic_DNA"/>
</dbReference>
<dbReference type="SUPFAM" id="SSF48576">
    <property type="entry name" value="Terpenoid synthases"/>
    <property type="match status" value="1"/>
</dbReference>
<evidence type="ECO:0000256" key="1">
    <source>
        <dbReference type="ARBA" id="ARBA00001946"/>
    </source>
</evidence>
<comment type="similarity">
    <text evidence="2 6">Belongs to the FPP/GGPP synthase family.</text>
</comment>
<accession>A0A9D9N4M7</accession>
<keyword evidence="3 6" id="KW-0808">Transferase</keyword>
<dbReference type="Pfam" id="PF00348">
    <property type="entry name" value="polyprenyl_synt"/>
    <property type="match status" value="1"/>
</dbReference>
<protein>
    <submittedName>
        <fullName evidence="7">Polyprenyl synthetase family protein</fullName>
    </submittedName>
</protein>
<dbReference type="Proteomes" id="UP000823641">
    <property type="component" value="Unassembled WGS sequence"/>
</dbReference>
<evidence type="ECO:0000256" key="2">
    <source>
        <dbReference type="ARBA" id="ARBA00006706"/>
    </source>
</evidence>
<proteinExistence type="inferred from homology"/>
<evidence type="ECO:0000256" key="6">
    <source>
        <dbReference type="RuleBase" id="RU004466"/>
    </source>
</evidence>
<name>A0A9D9N4M7_9BACT</name>
<dbReference type="GO" id="GO:0008299">
    <property type="term" value="P:isoprenoid biosynthetic process"/>
    <property type="evidence" value="ECO:0007669"/>
    <property type="project" value="InterPro"/>
</dbReference>
<organism evidence="7 8">
    <name type="scientific">Candidatus Gallipaludibacter merdavium</name>
    <dbReference type="NCBI Taxonomy" id="2840839"/>
    <lineage>
        <taxon>Bacteria</taxon>
        <taxon>Pseudomonadati</taxon>
        <taxon>Bacteroidota</taxon>
        <taxon>Bacteroidia</taxon>
        <taxon>Bacteroidales</taxon>
        <taxon>Candidatus Gallipaludibacter</taxon>
    </lineage>
</organism>
<evidence type="ECO:0000313" key="7">
    <source>
        <dbReference type="EMBL" id="MBO8460025.1"/>
    </source>
</evidence>
<dbReference type="GO" id="GO:0004659">
    <property type="term" value="F:prenyltransferase activity"/>
    <property type="evidence" value="ECO:0007669"/>
    <property type="project" value="InterPro"/>
</dbReference>
<dbReference type="GO" id="GO:0046872">
    <property type="term" value="F:metal ion binding"/>
    <property type="evidence" value="ECO:0007669"/>
    <property type="project" value="UniProtKB-KW"/>
</dbReference>